<dbReference type="GO" id="GO:0005886">
    <property type="term" value="C:plasma membrane"/>
    <property type="evidence" value="ECO:0007669"/>
    <property type="project" value="UniProtKB-SubCell"/>
</dbReference>
<gene>
    <name evidence="8" type="ORF">rosag_37450</name>
</gene>
<comment type="caution">
    <text evidence="8">The sequence shown here is derived from an EMBL/GenBank/DDBJ whole genome shotgun (WGS) entry which is preliminary data.</text>
</comment>
<dbReference type="PANTHER" id="PTHR42709">
    <property type="entry name" value="ALKALINE PHOSPHATASE LIKE PROTEIN"/>
    <property type="match status" value="1"/>
</dbReference>
<dbReference type="InterPro" id="IPR032816">
    <property type="entry name" value="VTT_dom"/>
</dbReference>
<evidence type="ECO:0000256" key="3">
    <source>
        <dbReference type="ARBA" id="ARBA00022692"/>
    </source>
</evidence>
<comment type="subcellular location">
    <subcellularLocation>
        <location evidence="1">Cell membrane</location>
        <topology evidence="1">Multi-pass membrane protein</topology>
    </subcellularLocation>
</comment>
<evidence type="ECO:0000256" key="1">
    <source>
        <dbReference type="ARBA" id="ARBA00004651"/>
    </source>
</evidence>
<feature type="transmembrane region" description="Helical" evidence="6">
    <location>
        <begin position="135"/>
        <end position="156"/>
    </location>
</feature>
<name>A0AA37Q9J2_9BACT</name>
<feature type="transmembrane region" description="Helical" evidence="6">
    <location>
        <begin position="52"/>
        <end position="75"/>
    </location>
</feature>
<dbReference type="Proteomes" id="UP001161325">
    <property type="component" value="Unassembled WGS sequence"/>
</dbReference>
<evidence type="ECO:0000259" key="7">
    <source>
        <dbReference type="Pfam" id="PF09335"/>
    </source>
</evidence>
<sequence>MLERLLDWFAQLPPLALYAALAVTAAAENVFPPLPADTVVAFGSFIAARGQASAIGSFVATLTGNLAGAMFMYWVGARYGAERVLKRLGGGEKGSQKLEALYGKYGVWALVVSRFLPGVRALVPPFAGALRLGAAKAAVAMGVASAVWYGAITYFAFTAGANFEALQAKVAQGQKWLGIGAVVIVAAALAVWWLRRRRATA</sequence>
<evidence type="ECO:0000256" key="4">
    <source>
        <dbReference type="ARBA" id="ARBA00022989"/>
    </source>
</evidence>
<dbReference type="InterPro" id="IPR051311">
    <property type="entry name" value="DedA_domain"/>
</dbReference>
<keyword evidence="3 6" id="KW-0812">Transmembrane</keyword>
<keyword evidence="4 6" id="KW-1133">Transmembrane helix</keyword>
<organism evidence="8 9">
    <name type="scientific">Roseisolibacter agri</name>
    <dbReference type="NCBI Taxonomy" id="2014610"/>
    <lineage>
        <taxon>Bacteria</taxon>
        <taxon>Pseudomonadati</taxon>
        <taxon>Gemmatimonadota</taxon>
        <taxon>Gemmatimonadia</taxon>
        <taxon>Gemmatimonadales</taxon>
        <taxon>Gemmatimonadaceae</taxon>
        <taxon>Roseisolibacter</taxon>
    </lineage>
</organism>
<reference evidence="8" key="1">
    <citation type="submission" date="2022-08" db="EMBL/GenBank/DDBJ databases">
        <title>Draft genome sequencing of Roseisolibacter agri AW1220.</title>
        <authorList>
            <person name="Tobiishi Y."/>
            <person name="Tonouchi A."/>
        </authorList>
    </citation>
    <scope>NUCLEOTIDE SEQUENCE</scope>
    <source>
        <strain evidence="8">AW1220</strain>
    </source>
</reference>
<dbReference type="PANTHER" id="PTHR42709:SF6">
    <property type="entry name" value="UNDECAPRENYL PHOSPHATE TRANSPORTER A"/>
    <property type="match status" value="1"/>
</dbReference>
<evidence type="ECO:0000313" key="8">
    <source>
        <dbReference type="EMBL" id="GLC27232.1"/>
    </source>
</evidence>
<evidence type="ECO:0000256" key="5">
    <source>
        <dbReference type="ARBA" id="ARBA00023136"/>
    </source>
</evidence>
<proteinExistence type="predicted"/>
<dbReference type="Pfam" id="PF09335">
    <property type="entry name" value="VTT_dom"/>
    <property type="match status" value="1"/>
</dbReference>
<accession>A0AA37Q9J2</accession>
<dbReference type="EMBL" id="BRXS01000006">
    <property type="protein sequence ID" value="GLC27232.1"/>
    <property type="molecule type" value="Genomic_DNA"/>
</dbReference>
<feature type="transmembrane region" description="Helical" evidence="6">
    <location>
        <begin position="12"/>
        <end position="31"/>
    </location>
</feature>
<evidence type="ECO:0000256" key="2">
    <source>
        <dbReference type="ARBA" id="ARBA00022475"/>
    </source>
</evidence>
<dbReference type="AlphaFoldDB" id="A0AA37Q9J2"/>
<keyword evidence="9" id="KW-1185">Reference proteome</keyword>
<feature type="domain" description="VTT" evidence="7">
    <location>
        <begin position="35"/>
        <end position="155"/>
    </location>
</feature>
<keyword evidence="5 6" id="KW-0472">Membrane</keyword>
<feature type="transmembrane region" description="Helical" evidence="6">
    <location>
        <begin position="176"/>
        <end position="194"/>
    </location>
</feature>
<dbReference type="RefSeq" id="WP_284351677.1">
    <property type="nucleotide sequence ID" value="NZ_BRXS01000006.1"/>
</dbReference>
<evidence type="ECO:0000256" key="6">
    <source>
        <dbReference type="SAM" id="Phobius"/>
    </source>
</evidence>
<protein>
    <submittedName>
        <fullName evidence="8">Alkaline phosphatase</fullName>
    </submittedName>
</protein>
<evidence type="ECO:0000313" key="9">
    <source>
        <dbReference type="Proteomes" id="UP001161325"/>
    </source>
</evidence>
<keyword evidence="2" id="KW-1003">Cell membrane</keyword>